<name>A0ABD5P0S4_9EURY</name>
<reference evidence="1 2" key="1">
    <citation type="journal article" date="2014" name="Int. J. Syst. Evol. Microbiol.">
        <title>Complete genome sequence of Corynebacterium casei LMG S-19264T (=DSM 44701T), isolated from a smear-ripened cheese.</title>
        <authorList>
            <consortium name="US DOE Joint Genome Institute (JGI-PGF)"/>
            <person name="Walter F."/>
            <person name="Albersmeier A."/>
            <person name="Kalinowski J."/>
            <person name="Ruckert C."/>
        </authorList>
    </citation>
    <scope>NUCLEOTIDE SEQUENCE [LARGE SCALE GENOMIC DNA]</scope>
    <source>
        <strain evidence="1 2">IBRC-M 10912</strain>
    </source>
</reference>
<sequence>MWRGTTHETSSETRRGGELRHLDDAFSVEGTFQNADPLRVRLNGVMVRERRDRFRPPGRRDNDLIVKTRYRFGNEPPVERLHYLEKEQALGWRGDFFDDVILSIPDLQHDRLHLRVQVYDLDGVSTDLVKTIEKFSESAAVLFPQLAIYAGIATLGADQLVNLVNNVDQHDEILDEKITFELSEPRTRHKLLQPGYFVCFRDEPVDGHLELRDDCRVLQNGDEYTDASYAVLEFEKDHDDDSKREIDQRVAKLVAELNGKRRSSEPALHFLRETLGVYSQYKKLERLRELERKRQPRKRLTRRENELRAELEADPILEPCIRDADDES</sequence>
<comment type="caution">
    <text evidence="1">The sequence shown here is derived from an EMBL/GenBank/DDBJ whole genome shotgun (WGS) entry which is preliminary data.</text>
</comment>
<dbReference type="RefSeq" id="WP_246966199.1">
    <property type="nucleotide sequence ID" value="NZ_CP095397.1"/>
</dbReference>
<accession>A0ABD5P0S4</accession>
<evidence type="ECO:0000313" key="2">
    <source>
        <dbReference type="Proteomes" id="UP001595821"/>
    </source>
</evidence>
<dbReference type="Proteomes" id="UP001595821">
    <property type="component" value="Unassembled WGS sequence"/>
</dbReference>
<organism evidence="1 2">
    <name type="scientific">Natribaculum luteum</name>
    <dbReference type="NCBI Taxonomy" id="1586232"/>
    <lineage>
        <taxon>Archaea</taxon>
        <taxon>Methanobacteriati</taxon>
        <taxon>Methanobacteriota</taxon>
        <taxon>Stenosarchaea group</taxon>
        <taxon>Halobacteria</taxon>
        <taxon>Halobacteriales</taxon>
        <taxon>Natrialbaceae</taxon>
        <taxon>Natribaculum</taxon>
    </lineage>
</organism>
<gene>
    <name evidence="1" type="ORF">ACFOZ7_12375</name>
</gene>
<dbReference type="AlphaFoldDB" id="A0ABD5P0S4"/>
<proteinExistence type="predicted"/>
<dbReference type="GeneID" id="71854109"/>
<dbReference type="EMBL" id="JBHSDJ010000095">
    <property type="protein sequence ID" value="MFC4247747.1"/>
    <property type="molecule type" value="Genomic_DNA"/>
</dbReference>
<protein>
    <submittedName>
        <fullName evidence="1">Uncharacterized protein</fullName>
    </submittedName>
</protein>
<evidence type="ECO:0000313" key="1">
    <source>
        <dbReference type="EMBL" id="MFC4247747.1"/>
    </source>
</evidence>